<sequence length="178" mass="20855">MEVLGEYTSLIENWTRLRVKEILYDSYKEDMTPKEIDEKIVFHRQVILLVQTETHLFGSFIGTVIPHPEETRSTAIESDSKHFIFSLQNKLNRPMRFEPGFNEEFTSLFVYGLFNKRNVVSCPNAFFINVGTNSYVTKKCFDYYLDPENVGAEIFADTVLPKRFAVKRLLFIQMTDEE</sequence>
<dbReference type="KEGG" id="eiv:EIN_064850"/>
<keyword evidence="2" id="KW-1185">Reference proteome</keyword>
<dbReference type="VEuPathDB" id="AmoebaDB:EIN_064850"/>
<dbReference type="OrthoDB" id="24579at2759"/>
<name>A0A0A1TXK1_ENTIV</name>
<dbReference type="AlphaFoldDB" id="A0A0A1TXK1"/>
<proteinExistence type="predicted"/>
<dbReference type="Proteomes" id="UP000014680">
    <property type="component" value="Unassembled WGS sequence"/>
</dbReference>
<accession>A0A0A1TXK1</accession>
<evidence type="ECO:0000313" key="2">
    <source>
        <dbReference type="Proteomes" id="UP000014680"/>
    </source>
</evidence>
<gene>
    <name evidence="1" type="ORF">EIN_064850</name>
</gene>
<evidence type="ECO:0000313" key="1">
    <source>
        <dbReference type="EMBL" id="ELP84250.1"/>
    </source>
</evidence>
<protein>
    <recommendedName>
        <fullName evidence="3">TLDc domain-containing protein</fullName>
    </recommendedName>
</protein>
<dbReference type="GeneID" id="14883289"/>
<dbReference type="OMA" id="KNCYITK"/>
<reference evidence="1 2" key="1">
    <citation type="submission" date="2012-10" db="EMBL/GenBank/DDBJ databases">
        <authorList>
            <person name="Zafar N."/>
            <person name="Inman J."/>
            <person name="Hall N."/>
            <person name="Lorenzi H."/>
            <person name="Caler E."/>
        </authorList>
    </citation>
    <scope>NUCLEOTIDE SEQUENCE [LARGE SCALE GENOMIC DNA]</scope>
    <source>
        <strain evidence="1 2">IP1</strain>
    </source>
</reference>
<organism evidence="1 2">
    <name type="scientific">Entamoeba invadens IP1</name>
    <dbReference type="NCBI Taxonomy" id="370355"/>
    <lineage>
        <taxon>Eukaryota</taxon>
        <taxon>Amoebozoa</taxon>
        <taxon>Evosea</taxon>
        <taxon>Archamoebae</taxon>
        <taxon>Mastigamoebida</taxon>
        <taxon>Entamoebidae</taxon>
        <taxon>Entamoeba</taxon>
    </lineage>
</organism>
<dbReference type="EMBL" id="KB207140">
    <property type="protein sequence ID" value="ELP84250.1"/>
    <property type="molecule type" value="Genomic_DNA"/>
</dbReference>
<evidence type="ECO:0008006" key="3">
    <source>
        <dbReference type="Google" id="ProtNLM"/>
    </source>
</evidence>
<dbReference type="RefSeq" id="XP_004183596.1">
    <property type="nucleotide sequence ID" value="XM_004183548.1"/>
</dbReference>